<dbReference type="PANTHER" id="PTHR11987">
    <property type="entry name" value="ALPHA-2,8-SIALYLTRANSFERASE"/>
    <property type="match status" value="1"/>
</dbReference>
<dbReference type="InterPro" id="IPR038578">
    <property type="entry name" value="GT29-like_sf"/>
</dbReference>
<gene>
    <name evidence="12" type="primary">LOC102804009</name>
</gene>
<keyword evidence="3" id="KW-0328">Glycosyltransferase</keyword>
<evidence type="ECO:0000256" key="4">
    <source>
        <dbReference type="ARBA" id="ARBA00022679"/>
    </source>
</evidence>
<keyword evidence="4" id="KW-0808">Transferase</keyword>
<evidence type="ECO:0000313" key="12">
    <source>
        <dbReference type="RefSeq" id="XP_006817558.1"/>
    </source>
</evidence>
<comment type="subcellular location">
    <subcellularLocation>
        <location evidence="1">Golgi apparatus membrane</location>
        <topology evidence="1">Single-pass type II membrane protein</topology>
    </subcellularLocation>
</comment>
<keyword evidence="10" id="KW-0325">Glycoprotein</keyword>
<evidence type="ECO:0000256" key="7">
    <source>
        <dbReference type="ARBA" id="ARBA00022989"/>
    </source>
</evidence>
<evidence type="ECO:0000256" key="1">
    <source>
        <dbReference type="ARBA" id="ARBA00004323"/>
    </source>
</evidence>
<keyword evidence="7" id="KW-1133">Transmembrane helix</keyword>
<comment type="similarity">
    <text evidence="2">Belongs to the glycosyltransferase 29 family.</text>
</comment>
<keyword evidence="11" id="KW-1185">Reference proteome</keyword>
<keyword evidence="5" id="KW-0812">Transmembrane</keyword>
<protein>
    <submittedName>
        <fullName evidence="12">Alpha-2,8-sialyltransferase 8B-like</fullName>
    </submittedName>
</protein>
<dbReference type="Proteomes" id="UP000694865">
    <property type="component" value="Unplaced"/>
</dbReference>
<organism evidence="11 12">
    <name type="scientific">Saccoglossus kowalevskii</name>
    <name type="common">Acorn worm</name>
    <dbReference type="NCBI Taxonomy" id="10224"/>
    <lineage>
        <taxon>Eukaryota</taxon>
        <taxon>Metazoa</taxon>
        <taxon>Hemichordata</taxon>
        <taxon>Enteropneusta</taxon>
        <taxon>Harrimaniidae</taxon>
        <taxon>Saccoglossus</taxon>
    </lineage>
</organism>
<evidence type="ECO:0000256" key="3">
    <source>
        <dbReference type="ARBA" id="ARBA00022676"/>
    </source>
</evidence>
<evidence type="ECO:0000256" key="10">
    <source>
        <dbReference type="ARBA" id="ARBA00023180"/>
    </source>
</evidence>
<name>A0ABM0MC17_SACKO</name>
<dbReference type="InterPro" id="IPR001675">
    <property type="entry name" value="Glyco_trans_29"/>
</dbReference>
<keyword evidence="8" id="KW-0333">Golgi apparatus</keyword>
<evidence type="ECO:0000313" key="11">
    <source>
        <dbReference type="Proteomes" id="UP000694865"/>
    </source>
</evidence>
<dbReference type="GeneID" id="102804009"/>
<accession>A0ABM0MC17</accession>
<reference evidence="12" key="1">
    <citation type="submission" date="2025-08" db="UniProtKB">
        <authorList>
            <consortium name="RefSeq"/>
        </authorList>
    </citation>
    <scope>IDENTIFICATION</scope>
    <source>
        <tissue evidence="12">Testes</tissue>
    </source>
</reference>
<evidence type="ECO:0000256" key="9">
    <source>
        <dbReference type="ARBA" id="ARBA00023136"/>
    </source>
</evidence>
<dbReference type="Gene3D" id="3.90.1480.20">
    <property type="entry name" value="Glycosyl transferase family 29"/>
    <property type="match status" value="1"/>
</dbReference>
<dbReference type="PANTHER" id="PTHR11987:SF53">
    <property type="entry name" value="ALPHA-2,8-SIALYLTRANSFERASE 8F-LIKE"/>
    <property type="match status" value="1"/>
</dbReference>
<evidence type="ECO:0000256" key="8">
    <source>
        <dbReference type="ARBA" id="ARBA00023034"/>
    </source>
</evidence>
<dbReference type="InterPro" id="IPR050943">
    <property type="entry name" value="Glycosyltr_29_Sialyltrsf"/>
</dbReference>
<dbReference type="Pfam" id="PF00777">
    <property type="entry name" value="Glyco_transf_29"/>
    <property type="match status" value="1"/>
</dbReference>
<keyword evidence="6" id="KW-0735">Signal-anchor</keyword>
<keyword evidence="9" id="KW-0472">Membrane</keyword>
<evidence type="ECO:0000256" key="6">
    <source>
        <dbReference type="ARBA" id="ARBA00022968"/>
    </source>
</evidence>
<sequence>MSYVSFSKRKCFGCTCFLGFIFAIAQLYYLTSDSVNGYIKNIGNRLKLYQHLLRHDFSAEMRYDDFLEYAVNKDHIHYKRCSIVGNGGILKKSGCGSDIDKADYVFRANLPWIRNFTEDAGKKTNFTTFNPSIIRTRYHNKLSELKKDLDAYQGHLMFSRTERMKGVKRTFLSYVRKNTTLIDLEIDLNYSFAVQTFWLCNKSATSGLMLVSLALTRCDELHLFGFWPFDTDEEGNDIPFHYTEDIKWKKSVARTHYMPYEFQILKELHTKGVLELHIGKCE</sequence>
<proteinExistence type="inferred from homology"/>
<evidence type="ECO:0000256" key="2">
    <source>
        <dbReference type="ARBA" id="ARBA00006003"/>
    </source>
</evidence>
<dbReference type="CDD" id="cd23963">
    <property type="entry name" value="GT29_ST8SIA"/>
    <property type="match status" value="1"/>
</dbReference>
<evidence type="ECO:0000256" key="5">
    <source>
        <dbReference type="ARBA" id="ARBA00022692"/>
    </source>
</evidence>
<dbReference type="RefSeq" id="XP_006817558.1">
    <property type="nucleotide sequence ID" value="XM_006817495.1"/>
</dbReference>